<dbReference type="STRING" id="10228.B3S4I4"/>
<dbReference type="Proteomes" id="UP000009022">
    <property type="component" value="Unassembled WGS sequence"/>
</dbReference>
<dbReference type="PhylomeDB" id="B3S4I4"/>
<accession>B3S4I4</accession>
<organism evidence="3 4">
    <name type="scientific">Trichoplax adhaerens</name>
    <name type="common">Trichoplax reptans</name>
    <dbReference type="NCBI Taxonomy" id="10228"/>
    <lineage>
        <taxon>Eukaryota</taxon>
        <taxon>Metazoa</taxon>
        <taxon>Placozoa</taxon>
        <taxon>Uniplacotomia</taxon>
        <taxon>Trichoplacea</taxon>
        <taxon>Trichoplacidae</taxon>
        <taxon>Trichoplax</taxon>
    </lineage>
</organism>
<evidence type="ECO:0000313" key="3">
    <source>
        <dbReference type="EMBL" id="EDV22473.1"/>
    </source>
</evidence>
<dbReference type="eggNOG" id="KOG2938">
    <property type="taxonomic scope" value="Eukaryota"/>
</dbReference>
<dbReference type="AlphaFoldDB" id="B3S4I4"/>
<dbReference type="HOGENOM" id="CLU_036838_11_2_1"/>
<dbReference type="PANTHER" id="PTHR46190">
    <property type="entry name" value="SI:CH211-201H21.5-RELATED"/>
    <property type="match status" value="1"/>
</dbReference>
<name>B3S4I4_TRIAD</name>
<dbReference type="Gene3D" id="3.90.245.10">
    <property type="entry name" value="Ribonucleoside hydrolase-like"/>
    <property type="match status" value="1"/>
</dbReference>
<dbReference type="CTD" id="6756230"/>
<proteinExistence type="inferred from homology"/>
<evidence type="ECO:0000259" key="2">
    <source>
        <dbReference type="Pfam" id="PF01156"/>
    </source>
</evidence>
<comment type="similarity">
    <text evidence="1">Belongs to the IUNH family.</text>
</comment>
<feature type="domain" description="Inosine/uridine-preferring nucleoside hydrolase" evidence="2">
    <location>
        <begin position="46"/>
        <end position="351"/>
    </location>
</feature>
<dbReference type="InParanoid" id="B3S4I4"/>
<dbReference type="KEGG" id="tad:TRIADDRAFT_59096"/>
<dbReference type="GeneID" id="6756230"/>
<dbReference type="RefSeq" id="XP_002115017.1">
    <property type="nucleotide sequence ID" value="XM_002114981.1"/>
</dbReference>
<evidence type="ECO:0000313" key="4">
    <source>
        <dbReference type="Proteomes" id="UP000009022"/>
    </source>
</evidence>
<dbReference type="Pfam" id="PF01156">
    <property type="entry name" value="IU_nuc_hydro"/>
    <property type="match status" value="1"/>
</dbReference>
<dbReference type="InterPro" id="IPR052775">
    <property type="entry name" value="IUN_hydrolase"/>
</dbReference>
<keyword evidence="4" id="KW-1185">Reference proteome</keyword>
<dbReference type="OrthoDB" id="432381at2759"/>
<dbReference type="OMA" id="TENIQCA"/>
<sequence length="360" mass="40357">MGCHLSKKVYRYHNVSSDPGIKTYSRYEHPKEELLPSMLKSDKKWLIIDTDAGIDSALAILLALHHDDVGNILAITCVNGIVTVDQAVKNVVYVLNICDCDTIPIYKGSDRPLVGDGLANEPCYNGQDGLGDIHDRFDSRLFYNKIVRSENAINIMVSLASRYEGKISLIALGPLTNLALACKVNRNFPRQLRDLTILGGRYCPGLEDALNSKESNFLIDPEAAHIVLKEYPLMCPTRIINGETVVHHPINFQWTNDVWLKNDTKKSGFVEQIVSKALQFYRRRDTNGYYVFDPTATAVAIDPHIVIGATQIKVEVNLRDPDCRGHIEIKLQGSEEDGNLLLVQNINVDVLKDMLWNTVK</sequence>
<dbReference type="GO" id="GO:0016799">
    <property type="term" value="F:hydrolase activity, hydrolyzing N-glycosyl compounds"/>
    <property type="evidence" value="ECO:0007669"/>
    <property type="project" value="InterPro"/>
</dbReference>
<protein>
    <recommendedName>
        <fullName evidence="2">Inosine/uridine-preferring nucleoside hydrolase domain-containing protein</fullName>
    </recommendedName>
</protein>
<dbReference type="InterPro" id="IPR001910">
    <property type="entry name" value="Inosine/uridine_hydrolase_dom"/>
</dbReference>
<dbReference type="SUPFAM" id="SSF53590">
    <property type="entry name" value="Nucleoside hydrolase"/>
    <property type="match status" value="1"/>
</dbReference>
<dbReference type="PANTHER" id="PTHR46190:SF1">
    <property type="entry name" value="SI:CH211-201H21.5"/>
    <property type="match status" value="1"/>
</dbReference>
<gene>
    <name evidence="3" type="ORF">TRIADDRAFT_59096</name>
</gene>
<dbReference type="EMBL" id="DS985249">
    <property type="protein sequence ID" value="EDV22473.1"/>
    <property type="molecule type" value="Genomic_DNA"/>
</dbReference>
<evidence type="ECO:0000256" key="1">
    <source>
        <dbReference type="ARBA" id="ARBA00009176"/>
    </source>
</evidence>
<reference evidence="3 4" key="1">
    <citation type="journal article" date="2008" name="Nature">
        <title>The Trichoplax genome and the nature of placozoans.</title>
        <authorList>
            <person name="Srivastava M."/>
            <person name="Begovic E."/>
            <person name="Chapman J."/>
            <person name="Putnam N.H."/>
            <person name="Hellsten U."/>
            <person name="Kawashima T."/>
            <person name="Kuo A."/>
            <person name="Mitros T."/>
            <person name="Salamov A."/>
            <person name="Carpenter M.L."/>
            <person name="Signorovitch A.Y."/>
            <person name="Moreno M.A."/>
            <person name="Kamm K."/>
            <person name="Grimwood J."/>
            <person name="Schmutz J."/>
            <person name="Shapiro H."/>
            <person name="Grigoriev I.V."/>
            <person name="Buss L.W."/>
            <person name="Schierwater B."/>
            <person name="Dellaporta S.L."/>
            <person name="Rokhsar D.S."/>
        </authorList>
    </citation>
    <scope>NUCLEOTIDE SEQUENCE [LARGE SCALE GENOMIC DNA]</scope>
    <source>
        <strain evidence="3 4">Grell-BS-1999</strain>
    </source>
</reference>
<dbReference type="InterPro" id="IPR036452">
    <property type="entry name" value="Ribo_hydro-like"/>
</dbReference>